<name>A0ABR8MGX0_9ACTN</name>
<dbReference type="SUPFAM" id="SSF48431">
    <property type="entry name" value="Lipovitellin-phosvitin complex, superhelical domain"/>
    <property type="match status" value="1"/>
</dbReference>
<reference evidence="1 2" key="1">
    <citation type="submission" date="2020-09" db="EMBL/GenBank/DDBJ databases">
        <title>novel species in genus Nocardioides.</title>
        <authorList>
            <person name="Zhang G."/>
        </authorList>
    </citation>
    <scope>NUCLEOTIDE SEQUENCE [LARGE SCALE GENOMIC DNA]</scope>
    <source>
        <strain evidence="1 2">19197</strain>
    </source>
</reference>
<dbReference type="CDD" id="cd20694">
    <property type="entry name" value="CdiI_Ct-like"/>
    <property type="match status" value="1"/>
</dbReference>
<evidence type="ECO:0000313" key="2">
    <source>
        <dbReference type="Proteomes" id="UP000649289"/>
    </source>
</evidence>
<sequence>MNRYLEPPSATRADLQIAITADDPEQICECLIGLALGGEDPAWLTTVSIDLLRHPSTEVRRAAVTTLGHVARIHRTIDKERVVRHLESMADDPELSGPASDALDDIAMFVSS</sequence>
<evidence type="ECO:0000313" key="1">
    <source>
        <dbReference type="EMBL" id="MBD3915320.1"/>
    </source>
</evidence>
<comment type="caution">
    <text evidence="1">The sequence shown here is derived from an EMBL/GenBank/DDBJ whole genome shotgun (WGS) entry which is preliminary data.</text>
</comment>
<dbReference type="InterPro" id="IPR049796">
    <property type="entry name" value="CdiI_Ct-like"/>
</dbReference>
<organism evidence="1 2">
    <name type="scientific">Nocardioides hwasunensis</name>
    <dbReference type="NCBI Taxonomy" id="397258"/>
    <lineage>
        <taxon>Bacteria</taxon>
        <taxon>Bacillati</taxon>
        <taxon>Actinomycetota</taxon>
        <taxon>Actinomycetes</taxon>
        <taxon>Propionibacteriales</taxon>
        <taxon>Nocardioidaceae</taxon>
        <taxon>Nocardioides</taxon>
    </lineage>
</organism>
<gene>
    <name evidence="1" type="ORF">IEZ25_11905</name>
</gene>
<dbReference type="InterPro" id="IPR011030">
    <property type="entry name" value="Lipovitellin_superhlx_dom"/>
</dbReference>
<proteinExistence type="predicted"/>
<dbReference type="InterPro" id="IPR011989">
    <property type="entry name" value="ARM-like"/>
</dbReference>
<evidence type="ECO:0008006" key="3">
    <source>
        <dbReference type="Google" id="ProtNLM"/>
    </source>
</evidence>
<protein>
    <recommendedName>
        <fullName evidence="3">HEAT repeat domain-containing protein</fullName>
    </recommendedName>
</protein>
<dbReference type="Proteomes" id="UP000649289">
    <property type="component" value="Unassembled WGS sequence"/>
</dbReference>
<keyword evidence="2" id="KW-1185">Reference proteome</keyword>
<accession>A0ABR8MGX0</accession>
<dbReference type="Gene3D" id="1.25.10.10">
    <property type="entry name" value="Leucine-rich Repeat Variant"/>
    <property type="match status" value="1"/>
</dbReference>
<dbReference type="EMBL" id="JACXYY010000004">
    <property type="protein sequence ID" value="MBD3915320.1"/>
    <property type="molecule type" value="Genomic_DNA"/>
</dbReference>
<dbReference type="RefSeq" id="WP_191199629.1">
    <property type="nucleotide sequence ID" value="NZ_BAAAPA010000005.1"/>
</dbReference>